<evidence type="ECO:0000256" key="1">
    <source>
        <dbReference type="SAM" id="SignalP"/>
    </source>
</evidence>
<evidence type="ECO:0000313" key="2">
    <source>
        <dbReference type="EMBL" id="KAJ7186309.1"/>
    </source>
</evidence>
<dbReference type="EMBL" id="JARJCW010000205">
    <property type="protein sequence ID" value="KAJ7186309.1"/>
    <property type="molecule type" value="Genomic_DNA"/>
</dbReference>
<comment type="caution">
    <text evidence="2">The sequence shown here is derived from an EMBL/GenBank/DDBJ whole genome shotgun (WGS) entry which is preliminary data.</text>
</comment>
<feature type="signal peptide" evidence="1">
    <location>
        <begin position="1"/>
        <end position="20"/>
    </location>
</feature>
<organism evidence="2 3">
    <name type="scientific">Mycena pura</name>
    <dbReference type="NCBI Taxonomy" id="153505"/>
    <lineage>
        <taxon>Eukaryota</taxon>
        <taxon>Fungi</taxon>
        <taxon>Dikarya</taxon>
        <taxon>Basidiomycota</taxon>
        <taxon>Agaricomycotina</taxon>
        <taxon>Agaricomycetes</taxon>
        <taxon>Agaricomycetidae</taxon>
        <taxon>Agaricales</taxon>
        <taxon>Marasmiineae</taxon>
        <taxon>Mycenaceae</taxon>
        <taxon>Mycena</taxon>
    </lineage>
</organism>
<keyword evidence="3" id="KW-1185">Reference proteome</keyword>
<name>A0AAD6UNS1_9AGAR</name>
<protein>
    <submittedName>
        <fullName evidence="2">Uncharacterized protein</fullName>
    </submittedName>
</protein>
<gene>
    <name evidence="2" type="ORF">GGX14DRAFT_409220</name>
</gene>
<reference evidence="2" key="1">
    <citation type="submission" date="2023-03" db="EMBL/GenBank/DDBJ databases">
        <title>Massive genome expansion in bonnet fungi (Mycena s.s.) driven by repeated elements and novel gene families across ecological guilds.</title>
        <authorList>
            <consortium name="Lawrence Berkeley National Laboratory"/>
            <person name="Harder C.B."/>
            <person name="Miyauchi S."/>
            <person name="Viragh M."/>
            <person name="Kuo A."/>
            <person name="Thoen E."/>
            <person name="Andreopoulos B."/>
            <person name="Lu D."/>
            <person name="Skrede I."/>
            <person name="Drula E."/>
            <person name="Henrissat B."/>
            <person name="Morin E."/>
            <person name="Kohler A."/>
            <person name="Barry K."/>
            <person name="LaButti K."/>
            <person name="Morin E."/>
            <person name="Salamov A."/>
            <person name="Lipzen A."/>
            <person name="Mereny Z."/>
            <person name="Hegedus B."/>
            <person name="Baldrian P."/>
            <person name="Stursova M."/>
            <person name="Weitz H."/>
            <person name="Taylor A."/>
            <person name="Grigoriev I.V."/>
            <person name="Nagy L.G."/>
            <person name="Martin F."/>
            <person name="Kauserud H."/>
        </authorList>
    </citation>
    <scope>NUCLEOTIDE SEQUENCE</scope>
    <source>
        <strain evidence="2">9144</strain>
    </source>
</reference>
<dbReference type="AlphaFoldDB" id="A0AAD6UNS1"/>
<proteinExistence type="predicted"/>
<feature type="chain" id="PRO_5042099153" evidence="1">
    <location>
        <begin position="21"/>
        <end position="172"/>
    </location>
</feature>
<evidence type="ECO:0000313" key="3">
    <source>
        <dbReference type="Proteomes" id="UP001219525"/>
    </source>
</evidence>
<accession>A0AAD6UNS1</accession>
<sequence length="172" mass="18002">MAFFTGSLFRLVCLVATTIAATTTPIFSQLNIGLILSCSVDKEGKDGLLCPNAVLTATPLAKALGLNITLCATGEGSKDECVPDKLEAFFKTSTKSALIVWDSTEVDDLLEDANVKDAGMDIDDTVETQQVSSSFTRFIGPDVILTVPGLGVRVRPIATSMNCTGIDGPGPA</sequence>
<dbReference type="Proteomes" id="UP001219525">
    <property type="component" value="Unassembled WGS sequence"/>
</dbReference>
<keyword evidence="1" id="KW-0732">Signal</keyword>